<feature type="compositionally biased region" description="Polar residues" evidence="1">
    <location>
        <begin position="1"/>
        <end position="21"/>
    </location>
</feature>
<feature type="region of interest" description="Disordered" evidence="1">
    <location>
        <begin position="1"/>
        <end position="23"/>
    </location>
</feature>
<sequence length="159" mass="17704">ELQQLMTNTVLGNRGSTSTNFRRGKIPAANRKSELNAQRAKNLTKPEVPGNSLNSIPPDVDYDTMLALQLAHEDWMLDGAIDNDDGNMGYESHYLGDNSPGVNEFRSLFDDSTDQWSVLVSLNKPETASLDSQNNEDENMSIPCEFCEAEVPLNIYILH</sequence>
<reference evidence="2" key="1">
    <citation type="submission" date="2014-12" db="EMBL/GenBank/DDBJ databases">
        <title>Insight into the proteome of Arion vulgaris.</title>
        <authorList>
            <person name="Aradska J."/>
            <person name="Bulat T."/>
            <person name="Smidak R."/>
            <person name="Sarate P."/>
            <person name="Gangsoo J."/>
            <person name="Sialana F."/>
            <person name="Bilban M."/>
            <person name="Lubec G."/>
        </authorList>
    </citation>
    <scope>NUCLEOTIDE SEQUENCE</scope>
    <source>
        <tissue evidence="2">Skin</tissue>
    </source>
</reference>
<proteinExistence type="predicted"/>
<gene>
    <name evidence="2" type="primary">ORF82521</name>
</gene>
<name>A0A0B6ZV47_9EUPU</name>
<feature type="non-terminal residue" evidence="2">
    <location>
        <position position="1"/>
    </location>
</feature>
<evidence type="ECO:0000313" key="2">
    <source>
        <dbReference type="EMBL" id="CEK72469.1"/>
    </source>
</evidence>
<accession>A0A0B6ZV47</accession>
<organism evidence="2">
    <name type="scientific">Arion vulgaris</name>
    <dbReference type="NCBI Taxonomy" id="1028688"/>
    <lineage>
        <taxon>Eukaryota</taxon>
        <taxon>Metazoa</taxon>
        <taxon>Spiralia</taxon>
        <taxon>Lophotrochozoa</taxon>
        <taxon>Mollusca</taxon>
        <taxon>Gastropoda</taxon>
        <taxon>Heterobranchia</taxon>
        <taxon>Euthyneura</taxon>
        <taxon>Panpulmonata</taxon>
        <taxon>Eupulmonata</taxon>
        <taxon>Stylommatophora</taxon>
        <taxon>Helicina</taxon>
        <taxon>Arionoidea</taxon>
        <taxon>Arionidae</taxon>
        <taxon>Arion</taxon>
    </lineage>
</organism>
<dbReference type="EMBL" id="HACG01025604">
    <property type="protein sequence ID" value="CEK72469.1"/>
    <property type="molecule type" value="Transcribed_RNA"/>
</dbReference>
<evidence type="ECO:0000256" key="1">
    <source>
        <dbReference type="SAM" id="MobiDB-lite"/>
    </source>
</evidence>
<dbReference type="AlphaFoldDB" id="A0A0B6ZV47"/>
<feature type="non-terminal residue" evidence="2">
    <location>
        <position position="159"/>
    </location>
</feature>
<protein>
    <submittedName>
        <fullName evidence="2">Uncharacterized protein</fullName>
    </submittedName>
</protein>